<dbReference type="SUPFAM" id="SSF50978">
    <property type="entry name" value="WD40 repeat-like"/>
    <property type="match status" value="1"/>
</dbReference>
<keyword evidence="2" id="KW-0677">Repeat</keyword>
<evidence type="ECO:0000256" key="2">
    <source>
        <dbReference type="ARBA" id="ARBA00022737"/>
    </source>
</evidence>
<dbReference type="PANTHER" id="PTHR19919">
    <property type="entry name" value="WD REPEAT CONTAINING PROTEIN"/>
    <property type="match status" value="1"/>
</dbReference>
<sequence>MAAILMDSNRIIILDIRSPAIPVAELQRHRACVNTLAWAPQAPRHLCSAGDDGQALIWEVPAAAAPGTTLPPEGVDPMLSYSAGAEINQLQWSAAHPDWIGIAFASKVQLLRV</sequence>
<evidence type="ECO:0000313" key="4">
    <source>
        <dbReference type="EMBL" id="KAJ4746571.1"/>
    </source>
</evidence>
<keyword evidence="1 3" id="KW-0853">WD repeat</keyword>
<dbReference type="InterPro" id="IPR045159">
    <property type="entry name" value="DCAF7-like"/>
</dbReference>
<evidence type="ECO:0000256" key="1">
    <source>
        <dbReference type="ARBA" id="ARBA00022574"/>
    </source>
</evidence>
<accession>A0AAV8BTP7</accession>
<evidence type="ECO:0000256" key="3">
    <source>
        <dbReference type="PROSITE-ProRule" id="PRU00221"/>
    </source>
</evidence>
<dbReference type="InterPro" id="IPR001680">
    <property type="entry name" value="WD40_rpt"/>
</dbReference>
<evidence type="ECO:0000313" key="5">
    <source>
        <dbReference type="Proteomes" id="UP001140206"/>
    </source>
</evidence>
<dbReference type="PROSITE" id="PS00678">
    <property type="entry name" value="WD_REPEATS_1"/>
    <property type="match status" value="1"/>
</dbReference>
<reference evidence="4" key="1">
    <citation type="submission" date="2022-08" db="EMBL/GenBank/DDBJ databases">
        <authorList>
            <person name="Marques A."/>
        </authorList>
    </citation>
    <scope>NUCLEOTIDE SEQUENCE</scope>
    <source>
        <strain evidence="4">RhyPub2mFocal</strain>
        <tissue evidence="4">Leaves</tissue>
    </source>
</reference>
<dbReference type="EMBL" id="JAMFTS010000005">
    <property type="protein sequence ID" value="KAJ4746571.1"/>
    <property type="molecule type" value="Genomic_DNA"/>
</dbReference>
<feature type="repeat" description="WD" evidence="3">
    <location>
        <begin position="26"/>
        <end position="60"/>
    </location>
</feature>
<proteinExistence type="predicted"/>
<organism evidence="4 5">
    <name type="scientific">Rhynchospora pubera</name>
    <dbReference type="NCBI Taxonomy" id="906938"/>
    <lineage>
        <taxon>Eukaryota</taxon>
        <taxon>Viridiplantae</taxon>
        <taxon>Streptophyta</taxon>
        <taxon>Embryophyta</taxon>
        <taxon>Tracheophyta</taxon>
        <taxon>Spermatophyta</taxon>
        <taxon>Magnoliopsida</taxon>
        <taxon>Liliopsida</taxon>
        <taxon>Poales</taxon>
        <taxon>Cyperaceae</taxon>
        <taxon>Cyperoideae</taxon>
        <taxon>Rhynchosporeae</taxon>
        <taxon>Rhynchospora</taxon>
    </lineage>
</organism>
<comment type="caution">
    <text evidence="4">The sequence shown here is derived from an EMBL/GenBank/DDBJ whole genome shotgun (WGS) entry which is preliminary data.</text>
</comment>
<dbReference type="PROSITE" id="PS50082">
    <property type="entry name" value="WD_REPEATS_2"/>
    <property type="match status" value="1"/>
</dbReference>
<dbReference type="SMART" id="SM00320">
    <property type="entry name" value="WD40"/>
    <property type="match status" value="1"/>
</dbReference>
<dbReference type="InterPro" id="IPR036322">
    <property type="entry name" value="WD40_repeat_dom_sf"/>
</dbReference>
<protein>
    <submittedName>
        <fullName evidence="4">Transducin/WD40 repeat-like superfamily protein</fullName>
    </submittedName>
</protein>
<dbReference type="Gene3D" id="2.130.10.10">
    <property type="entry name" value="YVTN repeat-like/Quinoprotein amine dehydrogenase"/>
    <property type="match status" value="1"/>
</dbReference>
<gene>
    <name evidence="4" type="ORF">LUZ62_080976</name>
</gene>
<dbReference type="Proteomes" id="UP001140206">
    <property type="component" value="Chromosome 5"/>
</dbReference>
<name>A0AAV8BTP7_9POAL</name>
<dbReference type="AlphaFoldDB" id="A0AAV8BTP7"/>
<dbReference type="InterPro" id="IPR015943">
    <property type="entry name" value="WD40/YVTN_repeat-like_dom_sf"/>
</dbReference>
<dbReference type="InterPro" id="IPR019775">
    <property type="entry name" value="WD40_repeat_CS"/>
</dbReference>
<keyword evidence="5" id="KW-1185">Reference proteome</keyword>